<dbReference type="AlphaFoldDB" id="A0A409VXE2"/>
<keyword evidence="3" id="KW-1185">Reference proteome</keyword>
<accession>A0A409VXE2</accession>
<feature type="non-terminal residue" evidence="2">
    <location>
        <position position="1"/>
    </location>
</feature>
<sequence>YKELKSQVWFSLRPSTKTATRLVQVSAPTHIEDSTSSDTSALENWSSKPPRTVCQSDAYNFGSTAKIPWATTENLDQRAKTVAPIEASDVVTERGQEEPAPFSSMDRMVGRDWRGRMCSFTSCGHMKGEAGSATVERSSEGAENLTLREEDSSYIFVQSNGDCLEGIK</sequence>
<proteinExistence type="predicted"/>
<dbReference type="Proteomes" id="UP000284706">
    <property type="component" value="Unassembled WGS sequence"/>
</dbReference>
<name>A0A409VXE2_9AGAR</name>
<feature type="region of interest" description="Disordered" evidence="1">
    <location>
        <begin position="29"/>
        <end position="49"/>
    </location>
</feature>
<comment type="caution">
    <text evidence="2">The sequence shown here is derived from an EMBL/GenBank/DDBJ whole genome shotgun (WGS) entry which is preliminary data.</text>
</comment>
<dbReference type="InParanoid" id="A0A409VXE2"/>
<evidence type="ECO:0000313" key="2">
    <source>
        <dbReference type="EMBL" id="PPQ70934.1"/>
    </source>
</evidence>
<dbReference type="EMBL" id="NHYE01005522">
    <property type="protein sequence ID" value="PPQ70934.1"/>
    <property type="molecule type" value="Genomic_DNA"/>
</dbReference>
<feature type="compositionally biased region" description="Polar residues" evidence="1">
    <location>
        <begin position="34"/>
        <end position="49"/>
    </location>
</feature>
<gene>
    <name evidence="2" type="ORF">CVT26_014195</name>
</gene>
<evidence type="ECO:0000256" key="1">
    <source>
        <dbReference type="SAM" id="MobiDB-lite"/>
    </source>
</evidence>
<protein>
    <submittedName>
        <fullName evidence="2">Uncharacterized protein</fullName>
    </submittedName>
</protein>
<evidence type="ECO:0000313" key="3">
    <source>
        <dbReference type="Proteomes" id="UP000284706"/>
    </source>
</evidence>
<organism evidence="2 3">
    <name type="scientific">Gymnopilus dilepis</name>
    <dbReference type="NCBI Taxonomy" id="231916"/>
    <lineage>
        <taxon>Eukaryota</taxon>
        <taxon>Fungi</taxon>
        <taxon>Dikarya</taxon>
        <taxon>Basidiomycota</taxon>
        <taxon>Agaricomycotina</taxon>
        <taxon>Agaricomycetes</taxon>
        <taxon>Agaricomycetidae</taxon>
        <taxon>Agaricales</taxon>
        <taxon>Agaricineae</taxon>
        <taxon>Hymenogastraceae</taxon>
        <taxon>Gymnopilus</taxon>
    </lineage>
</organism>
<reference evidence="2 3" key="1">
    <citation type="journal article" date="2018" name="Evol. Lett.">
        <title>Horizontal gene cluster transfer increased hallucinogenic mushroom diversity.</title>
        <authorList>
            <person name="Reynolds H.T."/>
            <person name="Vijayakumar V."/>
            <person name="Gluck-Thaler E."/>
            <person name="Korotkin H.B."/>
            <person name="Matheny P.B."/>
            <person name="Slot J.C."/>
        </authorList>
    </citation>
    <scope>NUCLEOTIDE SEQUENCE [LARGE SCALE GENOMIC DNA]</scope>
    <source>
        <strain evidence="2 3">SRW20</strain>
    </source>
</reference>